<organism evidence="1 2">
    <name type="scientific">Candidatus Ryanbacteria bacterium RIFCSPLOWO2_02_FULL_47_14</name>
    <dbReference type="NCBI Taxonomy" id="1802129"/>
    <lineage>
        <taxon>Bacteria</taxon>
        <taxon>Candidatus Ryaniibacteriota</taxon>
    </lineage>
</organism>
<evidence type="ECO:0000313" key="2">
    <source>
        <dbReference type="Proteomes" id="UP000177954"/>
    </source>
</evidence>
<sequence length="59" mass="6785">MAAPSTAYVTSVSTKKLGRRSNAYARWRDSIPGTFSITLATRNIMPWHYIADFFLIRYI</sequence>
<dbReference type="Proteomes" id="UP000177954">
    <property type="component" value="Unassembled WGS sequence"/>
</dbReference>
<protein>
    <submittedName>
        <fullName evidence="1">Uncharacterized protein</fullName>
    </submittedName>
</protein>
<proteinExistence type="predicted"/>
<name>A0A1G2H1N2_9BACT</name>
<dbReference type="AlphaFoldDB" id="A0A1G2H1N2"/>
<reference evidence="1 2" key="1">
    <citation type="journal article" date="2016" name="Nat. Commun.">
        <title>Thousands of microbial genomes shed light on interconnected biogeochemical processes in an aquifer system.</title>
        <authorList>
            <person name="Anantharaman K."/>
            <person name="Brown C.T."/>
            <person name="Hug L.A."/>
            <person name="Sharon I."/>
            <person name="Castelle C.J."/>
            <person name="Probst A.J."/>
            <person name="Thomas B.C."/>
            <person name="Singh A."/>
            <person name="Wilkins M.J."/>
            <person name="Karaoz U."/>
            <person name="Brodie E.L."/>
            <person name="Williams K.H."/>
            <person name="Hubbard S.S."/>
            <person name="Banfield J.F."/>
        </authorList>
    </citation>
    <scope>NUCLEOTIDE SEQUENCE [LARGE SCALE GENOMIC DNA]</scope>
</reference>
<gene>
    <name evidence="1" type="ORF">A3J04_01870</name>
</gene>
<dbReference type="STRING" id="1802129.A3J04_01870"/>
<evidence type="ECO:0000313" key="1">
    <source>
        <dbReference type="EMBL" id="OGZ56220.1"/>
    </source>
</evidence>
<dbReference type="EMBL" id="MHNZ01000022">
    <property type="protein sequence ID" value="OGZ56220.1"/>
    <property type="molecule type" value="Genomic_DNA"/>
</dbReference>
<accession>A0A1G2H1N2</accession>
<comment type="caution">
    <text evidence="1">The sequence shown here is derived from an EMBL/GenBank/DDBJ whole genome shotgun (WGS) entry which is preliminary data.</text>
</comment>